<dbReference type="Proteomes" id="UP000706039">
    <property type="component" value="Unassembled WGS sequence"/>
</dbReference>
<comment type="caution">
    <text evidence="1">The sequence shown here is derived from an EMBL/GenBank/DDBJ whole genome shotgun (WGS) entry which is preliminary data.</text>
</comment>
<protein>
    <submittedName>
        <fullName evidence="1">Uncharacterized protein</fullName>
    </submittedName>
</protein>
<proteinExistence type="predicted"/>
<keyword evidence="2" id="KW-1185">Reference proteome</keyword>
<organism evidence="1 2">
    <name type="scientific">Sphingomonas colocasiae</name>
    <dbReference type="NCBI Taxonomy" id="1848973"/>
    <lineage>
        <taxon>Bacteria</taxon>
        <taxon>Pseudomonadati</taxon>
        <taxon>Pseudomonadota</taxon>
        <taxon>Alphaproteobacteria</taxon>
        <taxon>Sphingomonadales</taxon>
        <taxon>Sphingomonadaceae</taxon>
        <taxon>Sphingomonas</taxon>
    </lineage>
</organism>
<name>A0ABS7PVT1_9SPHN</name>
<reference evidence="1 2" key="1">
    <citation type="submission" date="2021-08" db="EMBL/GenBank/DDBJ databases">
        <authorList>
            <person name="Tuo L."/>
        </authorList>
    </citation>
    <scope>NUCLEOTIDE SEQUENCE [LARGE SCALE GENOMIC DNA]</scope>
    <source>
        <strain evidence="1 2">JCM 31229</strain>
    </source>
</reference>
<sequence>MSIGPTLPSRASFGTMRDWVKEWHPDGRLCIWRYADPGRNWRGWHLAADPVGCRSLRRLLDCMQGGEACSRKFGLAPVTGAILSVPNAGRKIEVHFKRLRISYLPDFEDLHLAAEDERLLMTVGDRRIHKLSSAFALVEKGGGDFDVRTSEDRKADPWMFWWMPDINYHLENRQ</sequence>
<dbReference type="EMBL" id="JAINVV010000012">
    <property type="protein sequence ID" value="MBY8825475.1"/>
    <property type="molecule type" value="Genomic_DNA"/>
</dbReference>
<accession>A0ABS7PVT1</accession>
<gene>
    <name evidence="1" type="ORF">K7G82_24430</name>
</gene>
<evidence type="ECO:0000313" key="1">
    <source>
        <dbReference type="EMBL" id="MBY8825475.1"/>
    </source>
</evidence>
<evidence type="ECO:0000313" key="2">
    <source>
        <dbReference type="Proteomes" id="UP000706039"/>
    </source>
</evidence>